<dbReference type="OrthoDB" id="9758793at2"/>
<evidence type="ECO:0000313" key="3">
    <source>
        <dbReference type="Proteomes" id="UP000002601"/>
    </source>
</evidence>
<accession>C6BRT5</accession>
<proteinExistence type="predicted"/>
<gene>
    <name evidence="2" type="ordered locus">Desal_1463</name>
</gene>
<sequence>MSIFYKSSPPIKLFKKYTILAFAILSIFIFNGNTGCGTSPANHPFIKPSPSDFSGMTWLAAYDALHALMQEQYAFGDWKSIDWNALNNTIRPKIILAENAANPNDYATALLEYTRSIPDGHVMWGDEMEKIIYPNIEESYGFGIAELDNGKVIATTVTALGPAASEGMLEGDEILEWNNVAITTAASQSSILWRPETASIATTELKRYEQFRALTLDPDANVSRVKFSRPDGSGVTTKDLTATDDGNTILQKTQFWNKINPADPIQHSILPSGYGYIVVGTLDTDNFSFDKLFNDFKEAMEFMATNNVPGLIIDLRGNGGGEDELAAKISGFFYAEETFYEYQNQYNAYNGLMEIILPNRDGTAIIGWGIPLNIPPQTPLFTGPVVALVNPDTTSSAEGVAMTIQNLENGYVVGIFGTNGSFGMTGGEAKMPMGYIVKFPNGQSLNQDREIQLDSRNGIGGITPDIKVSRTSANMINYVGRTADIELNRAVSFLQSL</sequence>
<dbReference type="GO" id="GO:0004175">
    <property type="term" value="F:endopeptidase activity"/>
    <property type="evidence" value="ECO:0007669"/>
    <property type="project" value="TreeGrafter"/>
</dbReference>
<dbReference type="GO" id="GO:0008236">
    <property type="term" value="F:serine-type peptidase activity"/>
    <property type="evidence" value="ECO:0007669"/>
    <property type="project" value="InterPro"/>
</dbReference>
<protein>
    <submittedName>
        <fullName evidence="2">Peptidase S41</fullName>
    </submittedName>
</protein>
<dbReference type="Gene3D" id="3.30.750.44">
    <property type="match status" value="1"/>
</dbReference>
<dbReference type="PANTHER" id="PTHR32060:SF22">
    <property type="entry name" value="CARBOXYL-TERMINAL-PROCESSING PEPTIDASE 3, CHLOROPLASTIC"/>
    <property type="match status" value="1"/>
</dbReference>
<evidence type="ECO:0000313" key="2">
    <source>
        <dbReference type="EMBL" id="ACS79525.1"/>
    </source>
</evidence>
<dbReference type="EMBL" id="CP001649">
    <property type="protein sequence ID" value="ACS79525.1"/>
    <property type="molecule type" value="Genomic_DNA"/>
</dbReference>
<dbReference type="eggNOG" id="COG0793">
    <property type="taxonomic scope" value="Bacteria"/>
</dbReference>
<dbReference type="SUPFAM" id="SSF50156">
    <property type="entry name" value="PDZ domain-like"/>
    <property type="match status" value="1"/>
</dbReference>
<dbReference type="Gene3D" id="2.30.42.10">
    <property type="match status" value="1"/>
</dbReference>
<dbReference type="CDD" id="cd06567">
    <property type="entry name" value="Peptidase_S41"/>
    <property type="match status" value="1"/>
</dbReference>
<reference evidence="2 3" key="1">
    <citation type="submission" date="2009-06" db="EMBL/GenBank/DDBJ databases">
        <title>Complete sequence of Desulfovibrio salexigens DSM 2638.</title>
        <authorList>
            <consortium name="US DOE Joint Genome Institute"/>
            <person name="Lucas S."/>
            <person name="Copeland A."/>
            <person name="Lapidus A."/>
            <person name="Glavina del Rio T."/>
            <person name="Tice H."/>
            <person name="Bruce D."/>
            <person name="Goodwin L."/>
            <person name="Pitluck S."/>
            <person name="Munk A.C."/>
            <person name="Brettin T."/>
            <person name="Detter J.C."/>
            <person name="Han C."/>
            <person name="Tapia R."/>
            <person name="Larimer F."/>
            <person name="Land M."/>
            <person name="Hauser L."/>
            <person name="Kyrpides N."/>
            <person name="Anderson I."/>
            <person name="Wall J.D."/>
            <person name="Arkin A.P."/>
            <person name="Dehal P."/>
            <person name="Chivian D."/>
            <person name="Giles B."/>
            <person name="Hazen T.C."/>
        </authorList>
    </citation>
    <scope>NUCLEOTIDE SEQUENCE [LARGE SCALE GENOMIC DNA]</scope>
    <source>
        <strain evidence="3">ATCC 14822 / DSM 2638 / NCIMB 8403 / VKM B-1763</strain>
    </source>
</reference>
<dbReference type="InterPro" id="IPR005151">
    <property type="entry name" value="Tail-specific_protease"/>
</dbReference>
<name>C6BRT5_MARSD</name>
<dbReference type="Pfam" id="PF03572">
    <property type="entry name" value="Peptidase_S41"/>
    <property type="match status" value="1"/>
</dbReference>
<dbReference type="SUPFAM" id="SSF52096">
    <property type="entry name" value="ClpP/crotonase"/>
    <property type="match status" value="1"/>
</dbReference>
<dbReference type="AlphaFoldDB" id="C6BRT5"/>
<dbReference type="Proteomes" id="UP000002601">
    <property type="component" value="Chromosome"/>
</dbReference>
<dbReference type="Gene3D" id="3.90.226.10">
    <property type="entry name" value="2-enoyl-CoA Hydratase, Chain A, domain 1"/>
    <property type="match status" value="1"/>
</dbReference>
<dbReference type="GO" id="GO:0006508">
    <property type="term" value="P:proteolysis"/>
    <property type="evidence" value="ECO:0007669"/>
    <property type="project" value="InterPro"/>
</dbReference>
<dbReference type="PANTHER" id="PTHR32060">
    <property type="entry name" value="TAIL-SPECIFIC PROTEASE"/>
    <property type="match status" value="1"/>
</dbReference>
<dbReference type="InterPro" id="IPR036034">
    <property type="entry name" value="PDZ_sf"/>
</dbReference>
<keyword evidence="3" id="KW-1185">Reference proteome</keyword>
<dbReference type="SMART" id="SM00245">
    <property type="entry name" value="TSPc"/>
    <property type="match status" value="1"/>
</dbReference>
<evidence type="ECO:0000259" key="1">
    <source>
        <dbReference type="SMART" id="SM00245"/>
    </source>
</evidence>
<organism evidence="2 3">
    <name type="scientific">Maridesulfovibrio salexigens (strain ATCC 14822 / DSM 2638 / NCIMB 8403 / VKM B-1763)</name>
    <name type="common">Desulfovibrio salexigens</name>
    <dbReference type="NCBI Taxonomy" id="526222"/>
    <lineage>
        <taxon>Bacteria</taxon>
        <taxon>Pseudomonadati</taxon>
        <taxon>Thermodesulfobacteriota</taxon>
        <taxon>Desulfovibrionia</taxon>
        <taxon>Desulfovibrionales</taxon>
        <taxon>Desulfovibrionaceae</taxon>
        <taxon>Maridesulfovibrio</taxon>
    </lineage>
</organism>
<dbReference type="STRING" id="526222.Desal_1463"/>
<dbReference type="KEGG" id="dsa:Desal_1463"/>
<dbReference type="HOGENOM" id="CLU_548277_0_0_7"/>
<dbReference type="InterPro" id="IPR029045">
    <property type="entry name" value="ClpP/crotonase-like_dom_sf"/>
</dbReference>
<feature type="domain" description="Tail specific protease" evidence="1">
    <location>
        <begin position="245"/>
        <end position="469"/>
    </location>
</feature>